<dbReference type="GO" id="GO:0030267">
    <property type="term" value="F:glyoxylate reductase (NADPH) activity"/>
    <property type="evidence" value="ECO:0007669"/>
    <property type="project" value="TreeGrafter"/>
</dbReference>
<dbReference type="InterPro" id="IPR029753">
    <property type="entry name" value="D-isomer_DH_CS"/>
</dbReference>
<dbReference type="PROSITE" id="PS00671">
    <property type="entry name" value="D_2_HYDROXYACID_DH_3"/>
    <property type="match status" value="1"/>
</dbReference>
<proteinExistence type="inferred from homology"/>
<gene>
    <name evidence="7" type="ORF">RN606_09475</name>
</gene>
<name>A0AA96JCF6_9MICO</name>
<dbReference type="InterPro" id="IPR029752">
    <property type="entry name" value="D-isomer_DH_CS1"/>
</dbReference>
<dbReference type="AlphaFoldDB" id="A0AA96JCF6"/>
<evidence type="ECO:0000256" key="1">
    <source>
        <dbReference type="ARBA" id="ARBA00005854"/>
    </source>
</evidence>
<feature type="domain" description="D-isomer specific 2-hydroxyacid dehydrogenase NAD-binding" evidence="6">
    <location>
        <begin position="117"/>
        <end position="285"/>
    </location>
</feature>
<feature type="domain" description="D-isomer specific 2-hydroxyacid dehydrogenase catalytic" evidence="5">
    <location>
        <begin position="44"/>
        <end position="316"/>
    </location>
</feature>
<dbReference type="PANTHER" id="PTHR10996:SF178">
    <property type="entry name" value="2-HYDROXYACID DEHYDROGENASE YGL185C-RELATED"/>
    <property type="match status" value="1"/>
</dbReference>
<keyword evidence="2 4" id="KW-0560">Oxidoreductase</keyword>
<comment type="similarity">
    <text evidence="1 4">Belongs to the D-isomer specific 2-hydroxyacid dehydrogenase family.</text>
</comment>
<dbReference type="InterPro" id="IPR050223">
    <property type="entry name" value="D-isomer_2-hydroxyacid_DH"/>
</dbReference>
<organism evidence="7 8">
    <name type="scientific">Demequina capsici</name>
    <dbReference type="NCBI Taxonomy" id="3075620"/>
    <lineage>
        <taxon>Bacteria</taxon>
        <taxon>Bacillati</taxon>
        <taxon>Actinomycetota</taxon>
        <taxon>Actinomycetes</taxon>
        <taxon>Micrococcales</taxon>
        <taxon>Demequinaceae</taxon>
        <taxon>Demequina</taxon>
    </lineage>
</organism>
<dbReference type="PROSITE" id="PS00670">
    <property type="entry name" value="D_2_HYDROXYACID_DH_2"/>
    <property type="match status" value="1"/>
</dbReference>
<dbReference type="EMBL" id="CP134879">
    <property type="protein sequence ID" value="WNM23594.1"/>
    <property type="molecule type" value="Genomic_DNA"/>
</dbReference>
<protein>
    <submittedName>
        <fullName evidence="7">Phosphoglycerate dehydrogenase</fullName>
    </submittedName>
</protein>
<evidence type="ECO:0000313" key="8">
    <source>
        <dbReference type="Proteomes" id="UP001304125"/>
    </source>
</evidence>
<keyword evidence="8" id="KW-1185">Reference proteome</keyword>
<dbReference type="RefSeq" id="WP_313496620.1">
    <property type="nucleotide sequence ID" value="NZ_CP134879.1"/>
</dbReference>
<evidence type="ECO:0000256" key="2">
    <source>
        <dbReference type="ARBA" id="ARBA00023002"/>
    </source>
</evidence>
<dbReference type="InterPro" id="IPR006140">
    <property type="entry name" value="D-isomer_DH_NAD-bd"/>
</dbReference>
<dbReference type="GO" id="GO:0005829">
    <property type="term" value="C:cytosol"/>
    <property type="evidence" value="ECO:0007669"/>
    <property type="project" value="TreeGrafter"/>
</dbReference>
<keyword evidence="3" id="KW-0520">NAD</keyword>
<accession>A0AA96JCF6</accession>
<evidence type="ECO:0000256" key="3">
    <source>
        <dbReference type="ARBA" id="ARBA00023027"/>
    </source>
</evidence>
<dbReference type="GO" id="GO:0016618">
    <property type="term" value="F:hydroxypyruvate reductase [NAD(P)H] activity"/>
    <property type="evidence" value="ECO:0007669"/>
    <property type="project" value="TreeGrafter"/>
</dbReference>
<dbReference type="InterPro" id="IPR006139">
    <property type="entry name" value="D-isomer_2_OHA_DH_cat_dom"/>
</dbReference>
<dbReference type="CDD" id="cd12172">
    <property type="entry name" value="PGDH_like_2"/>
    <property type="match status" value="1"/>
</dbReference>
<dbReference type="Gene3D" id="3.40.50.720">
    <property type="entry name" value="NAD(P)-binding Rossmann-like Domain"/>
    <property type="match status" value="2"/>
</dbReference>
<dbReference type="Proteomes" id="UP001304125">
    <property type="component" value="Chromosome"/>
</dbReference>
<evidence type="ECO:0000256" key="4">
    <source>
        <dbReference type="RuleBase" id="RU003719"/>
    </source>
</evidence>
<evidence type="ECO:0000259" key="6">
    <source>
        <dbReference type="Pfam" id="PF02826"/>
    </source>
</evidence>
<sequence>MLTLVSLIGPQESLHRELNGAAADYAMRLGMNYEWRPLDQWSPTAALEALRDADVAIIGTEQYDAALINQLPSRTRLLVRFGVGFDGVDIEAATARDIAVARTIGANARGVAEMALTLVLALRRKIVPQHLAGATPWSPLVGDELTGTVGIIGLGAVGRALASLLQGFGVRVIAHDPFTDTADGVDTVYRDLDDMLAEADVVSLHLPYLAETHHLFDADRFERMKPGAVLLNTARGALVDEAALVDALTSGHLGGAGLDVFETEPLPESSPLRTMPNVVLTPHSASQTREALTSIYMMSVDIANDFAAGQASPALLNPEVMPIQA</sequence>
<dbReference type="GO" id="GO:0051287">
    <property type="term" value="F:NAD binding"/>
    <property type="evidence" value="ECO:0007669"/>
    <property type="project" value="InterPro"/>
</dbReference>
<dbReference type="Pfam" id="PF02826">
    <property type="entry name" value="2-Hacid_dh_C"/>
    <property type="match status" value="1"/>
</dbReference>
<evidence type="ECO:0000313" key="7">
    <source>
        <dbReference type="EMBL" id="WNM23594.1"/>
    </source>
</evidence>
<evidence type="ECO:0000259" key="5">
    <source>
        <dbReference type="Pfam" id="PF00389"/>
    </source>
</evidence>
<dbReference type="FunFam" id="3.40.50.720:FF:000203">
    <property type="entry name" value="D-3-phosphoglycerate dehydrogenase (SerA)"/>
    <property type="match status" value="1"/>
</dbReference>
<dbReference type="InterPro" id="IPR036291">
    <property type="entry name" value="NAD(P)-bd_dom_sf"/>
</dbReference>
<dbReference type="SUPFAM" id="SSF52283">
    <property type="entry name" value="Formate/glycerate dehydrogenase catalytic domain-like"/>
    <property type="match status" value="1"/>
</dbReference>
<reference evidence="7 8" key="1">
    <citation type="submission" date="2023-09" db="EMBL/GenBank/DDBJ databases">
        <title>Demequina sp. a novel bacteria isolated from Capsicum annuum.</title>
        <authorList>
            <person name="Humaira Z."/>
            <person name="Lee J."/>
            <person name="Cho D."/>
        </authorList>
    </citation>
    <scope>NUCLEOTIDE SEQUENCE [LARGE SCALE GENOMIC DNA]</scope>
    <source>
        <strain evidence="7 8">OYTSA14</strain>
    </source>
</reference>
<dbReference type="PANTHER" id="PTHR10996">
    <property type="entry name" value="2-HYDROXYACID DEHYDROGENASE-RELATED"/>
    <property type="match status" value="1"/>
</dbReference>
<dbReference type="SUPFAM" id="SSF51735">
    <property type="entry name" value="NAD(P)-binding Rossmann-fold domains"/>
    <property type="match status" value="1"/>
</dbReference>
<dbReference type="PROSITE" id="PS00065">
    <property type="entry name" value="D_2_HYDROXYACID_DH_1"/>
    <property type="match status" value="1"/>
</dbReference>
<dbReference type="Pfam" id="PF00389">
    <property type="entry name" value="2-Hacid_dh"/>
    <property type="match status" value="1"/>
</dbReference>